<dbReference type="PANTHER" id="PTHR46558:SF4">
    <property type="entry name" value="DNA-BIDING PHAGE PROTEIN"/>
    <property type="match status" value="1"/>
</dbReference>
<reference evidence="3 4" key="1">
    <citation type="submission" date="2016-06" db="EMBL/GenBank/DDBJ databases">
        <authorList>
            <person name="Haines A.N."/>
            <person name="Council K.R."/>
        </authorList>
    </citation>
    <scope>NUCLEOTIDE SEQUENCE [LARGE SCALE GENOMIC DNA]</scope>
    <source>
        <strain evidence="3 4">SP158-29</strain>
    </source>
</reference>
<dbReference type="GO" id="GO:0003677">
    <property type="term" value="F:DNA binding"/>
    <property type="evidence" value="ECO:0007669"/>
    <property type="project" value="UniProtKB-KW"/>
</dbReference>
<protein>
    <submittedName>
        <fullName evidence="3">Transcriptional repressor DicA</fullName>
    </submittedName>
</protein>
<dbReference type="Proteomes" id="UP000217465">
    <property type="component" value="Unassembled WGS sequence"/>
</dbReference>
<dbReference type="CDD" id="cd00093">
    <property type="entry name" value="HTH_XRE"/>
    <property type="match status" value="1"/>
</dbReference>
<dbReference type="InterPro" id="IPR001387">
    <property type="entry name" value="Cro/C1-type_HTH"/>
</dbReference>
<organism evidence="3 4">
    <name type="scientific">Streptococcus parauberis</name>
    <dbReference type="NCBI Taxonomy" id="1348"/>
    <lineage>
        <taxon>Bacteria</taxon>
        <taxon>Bacillati</taxon>
        <taxon>Bacillota</taxon>
        <taxon>Bacilli</taxon>
        <taxon>Lactobacillales</taxon>
        <taxon>Streptococcaceae</taxon>
        <taxon>Streptococcus</taxon>
    </lineage>
</organism>
<evidence type="ECO:0000256" key="1">
    <source>
        <dbReference type="ARBA" id="ARBA00023125"/>
    </source>
</evidence>
<dbReference type="RefSeq" id="WP_096633278.1">
    <property type="nucleotide sequence ID" value="NZ_NSGR01000004.1"/>
</dbReference>
<dbReference type="Gene3D" id="1.10.260.40">
    <property type="entry name" value="lambda repressor-like DNA-binding domains"/>
    <property type="match status" value="1"/>
</dbReference>
<comment type="caution">
    <text evidence="3">The sequence shown here is derived from an EMBL/GenBank/DDBJ whole genome shotgun (WGS) entry which is preliminary data.</text>
</comment>
<accession>A0A854WA35</accession>
<sequence length="117" mass="13528">MATLPENIKYFRKQQGLTQKDLANKLNMAPTAISSWEVGRNKPLMDNIELMARIFNIKKSELLGDDLLKLEESDIETIDLKNTPAKKVAFDGRVFDESDMDFMNSMMESYLKNKYKD</sequence>
<dbReference type="AlphaFoldDB" id="A0A854WA35"/>
<dbReference type="InterPro" id="IPR010982">
    <property type="entry name" value="Lambda_DNA-bd_dom_sf"/>
</dbReference>
<gene>
    <name evidence="3" type="ORF">A9Y57_00264</name>
</gene>
<keyword evidence="1" id="KW-0238">DNA-binding</keyword>
<evidence type="ECO:0000313" key="3">
    <source>
        <dbReference type="EMBL" id="PCH13631.1"/>
    </source>
</evidence>
<dbReference type="Pfam" id="PF01381">
    <property type="entry name" value="HTH_3"/>
    <property type="match status" value="1"/>
</dbReference>
<feature type="domain" description="HTH cro/C1-type" evidence="2">
    <location>
        <begin position="8"/>
        <end position="62"/>
    </location>
</feature>
<evidence type="ECO:0000259" key="2">
    <source>
        <dbReference type="PROSITE" id="PS50943"/>
    </source>
</evidence>
<dbReference type="SMART" id="SM00530">
    <property type="entry name" value="HTH_XRE"/>
    <property type="match status" value="1"/>
</dbReference>
<proteinExistence type="predicted"/>
<name>A0A854WA35_9STRE</name>
<evidence type="ECO:0000313" key="4">
    <source>
        <dbReference type="Proteomes" id="UP000217465"/>
    </source>
</evidence>
<dbReference type="PROSITE" id="PS50943">
    <property type="entry name" value="HTH_CROC1"/>
    <property type="match status" value="1"/>
</dbReference>
<dbReference type="EMBL" id="NSGR01000004">
    <property type="protein sequence ID" value="PCH13631.1"/>
    <property type="molecule type" value="Genomic_DNA"/>
</dbReference>
<dbReference type="SUPFAM" id="SSF47413">
    <property type="entry name" value="lambda repressor-like DNA-binding domains"/>
    <property type="match status" value="1"/>
</dbReference>
<dbReference type="PANTHER" id="PTHR46558">
    <property type="entry name" value="TRACRIPTIONAL REGULATORY PROTEIN-RELATED-RELATED"/>
    <property type="match status" value="1"/>
</dbReference>